<accession>A0AAX3EQ89</accession>
<evidence type="ECO:0000259" key="6">
    <source>
        <dbReference type="PROSITE" id="PS50968"/>
    </source>
</evidence>
<feature type="domain" description="Peripheral subunit-binding (PSBD)" evidence="7">
    <location>
        <begin position="136"/>
        <end position="173"/>
    </location>
</feature>
<dbReference type="InterPro" id="IPR001078">
    <property type="entry name" value="2-oxoacid_DH_actylTfrase"/>
</dbReference>
<dbReference type="InterPro" id="IPR036625">
    <property type="entry name" value="E3-bd_dom_sf"/>
</dbReference>
<dbReference type="Proteomes" id="UP001163293">
    <property type="component" value="Plasmid unnamed5"/>
</dbReference>
<dbReference type="PROSITE" id="PS00189">
    <property type="entry name" value="LIPOYL"/>
    <property type="match status" value="1"/>
</dbReference>
<dbReference type="AlphaFoldDB" id="A0AAX3EQ89"/>
<dbReference type="SUPFAM" id="SSF47005">
    <property type="entry name" value="Peripheral subunit-binding domain of 2-oxo acid dehydrogenase complex"/>
    <property type="match status" value="1"/>
</dbReference>
<comment type="similarity">
    <text evidence="2 4">Belongs to the 2-oxoacid dehydrogenase family.</text>
</comment>
<evidence type="ECO:0000313" key="9">
    <source>
        <dbReference type="Proteomes" id="UP001163293"/>
    </source>
</evidence>
<dbReference type="PROSITE" id="PS51826">
    <property type="entry name" value="PSBD"/>
    <property type="match status" value="1"/>
</dbReference>
<dbReference type="Gene3D" id="3.30.559.10">
    <property type="entry name" value="Chloramphenicol acetyltransferase-like domain"/>
    <property type="match status" value="1"/>
</dbReference>
<feature type="compositionally biased region" description="Polar residues" evidence="5">
    <location>
        <begin position="104"/>
        <end position="119"/>
    </location>
</feature>
<gene>
    <name evidence="8" type="ORF">NL394_23715</name>
</gene>
<dbReference type="GO" id="GO:0045254">
    <property type="term" value="C:pyruvate dehydrogenase complex"/>
    <property type="evidence" value="ECO:0007669"/>
    <property type="project" value="InterPro"/>
</dbReference>
<dbReference type="InterPro" id="IPR045257">
    <property type="entry name" value="E2/Pdx1"/>
</dbReference>
<dbReference type="SUPFAM" id="SSF51230">
    <property type="entry name" value="Single hybrid motif"/>
    <property type="match status" value="1"/>
</dbReference>
<dbReference type="EC" id="2.3.1.-" evidence="4"/>
<dbReference type="InterPro" id="IPR004167">
    <property type="entry name" value="PSBD"/>
</dbReference>
<dbReference type="Pfam" id="PF00198">
    <property type="entry name" value="2-oxoacid_dh"/>
    <property type="match status" value="1"/>
</dbReference>
<keyword evidence="9" id="KW-1185">Reference proteome</keyword>
<evidence type="ECO:0000256" key="4">
    <source>
        <dbReference type="RuleBase" id="RU003423"/>
    </source>
</evidence>
<organism evidence="8 9">
    <name type="scientific">Paenarthrobacter ureafaciens</name>
    <dbReference type="NCBI Taxonomy" id="37931"/>
    <lineage>
        <taxon>Bacteria</taxon>
        <taxon>Bacillati</taxon>
        <taxon>Actinomycetota</taxon>
        <taxon>Actinomycetes</taxon>
        <taxon>Micrococcales</taxon>
        <taxon>Micrococcaceae</taxon>
        <taxon>Paenarthrobacter</taxon>
    </lineage>
</organism>
<dbReference type="RefSeq" id="WP_069694789.1">
    <property type="nucleotide sequence ID" value="NZ_CP101190.1"/>
</dbReference>
<dbReference type="Gene3D" id="2.40.50.100">
    <property type="match status" value="1"/>
</dbReference>
<reference evidence="8" key="1">
    <citation type="submission" date="2022-07" db="EMBL/GenBank/DDBJ databases">
        <authorList>
            <person name="Wu T."/>
        </authorList>
    </citation>
    <scope>NUCLEOTIDE SEQUENCE</scope>
    <source>
        <strain evidence="8">SD-1</strain>
        <plasmid evidence="8">unnamed5</plasmid>
    </source>
</reference>
<comment type="cofactor">
    <cofactor evidence="1 4">
        <name>(R)-lipoate</name>
        <dbReference type="ChEBI" id="CHEBI:83088"/>
    </cofactor>
</comment>
<dbReference type="Gene3D" id="4.10.320.10">
    <property type="entry name" value="E3-binding domain"/>
    <property type="match status" value="1"/>
</dbReference>
<keyword evidence="8" id="KW-0614">Plasmid</keyword>
<keyword evidence="4" id="KW-0808">Transferase</keyword>
<keyword evidence="3 4" id="KW-0450">Lipoyl</keyword>
<dbReference type="InterPro" id="IPR000089">
    <property type="entry name" value="Biotin_lipoyl"/>
</dbReference>
<name>A0AAX3EQ89_PAEUR</name>
<evidence type="ECO:0000256" key="5">
    <source>
        <dbReference type="SAM" id="MobiDB-lite"/>
    </source>
</evidence>
<dbReference type="Pfam" id="PF00364">
    <property type="entry name" value="Biotin_lipoyl"/>
    <property type="match status" value="1"/>
</dbReference>
<dbReference type="CDD" id="cd06849">
    <property type="entry name" value="lipoyl_domain"/>
    <property type="match status" value="1"/>
</dbReference>
<dbReference type="GO" id="GO:0006086">
    <property type="term" value="P:pyruvate decarboxylation to acetyl-CoA"/>
    <property type="evidence" value="ECO:0007669"/>
    <property type="project" value="InterPro"/>
</dbReference>
<dbReference type="GO" id="GO:0016746">
    <property type="term" value="F:acyltransferase activity"/>
    <property type="evidence" value="ECO:0007669"/>
    <property type="project" value="UniProtKB-KW"/>
</dbReference>
<evidence type="ECO:0000259" key="7">
    <source>
        <dbReference type="PROSITE" id="PS51826"/>
    </source>
</evidence>
<evidence type="ECO:0000313" key="8">
    <source>
        <dbReference type="EMBL" id="UYW00164.1"/>
    </source>
</evidence>
<protein>
    <recommendedName>
        <fullName evidence="4">Dihydrolipoamide acetyltransferase component of pyruvate dehydrogenase complex</fullName>
        <ecNumber evidence="4">2.3.1.-</ecNumber>
    </recommendedName>
</protein>
<evidence type="ECO:0000256" key="1">
    <source>
        <dbReference type="ARBA" id="ARBA00001938"/>
    </source>
</evidence>
<dbReference type="Pfam" id="PF02817">
    <property type="entry name" value="E3_binding"/>
    <property type="match status" value="1"/>
</dbReference>
<geneLocation type="plasmid" evidence="8 9">
    <name>unnamed5</name>
</geneLocation>
<dbReference type="PANTHER" id="PTHR23151">
    <property type="entry name" value="DIHYDROLIPOAMIDE ACETYL/SUCCINYL-TRANSFERASE-RELATED"/>
    <property type="match status" value="1"/>
</dbReference>
<sequence>MAPTIITMPAVVADATEAVLQAWLVAEGDTITAGTPIADIETEKATVELEAETDGTVGRFIISAGAHVSVGEPVAVLLGDDEGPADLDAALAEIGGQAAGDAATASSEGGTPATDQGTSIAPAHSSPKAGANERKFTSPLARKLAREAGIVLEGVEGTGPGGRIVRADIVRAIAARGASAADAFALPRTSAEPLTETDAVERLAVPAGVVDTPMSPMRRAIARRLTESKTQVPHFYVTRSVEMDELLALRIKINASVDESDRRISVNDLIIKAVALALKDVPAANSIVVGDTIRRFEAADIAVAIAIPDGLLTPVVRGADTIGIGAISRQIGDFAARARSGKIKQHELEGGAFTVSNLGMYGVDDFAAILNPPQSGILAISAAQQHPVVRDGELAVATVMNCTLSADHRVIDGAVAAEFMTAFVRRIETPMTLLVS</sequence>
<proteinExistence type="inferred from homology"/>
<dbReference type="InterPro" id="IPR003016">
    <property type="entry name" value="2-oxoA_DH_lipoyl-BS"/>
</dbReference>
<feature type="domain" description="Lipoyl-binding" evidence="6">
    <location>
        <begin position="3"/>
        <end position="78"/>
    </location>
</feature>
<dbReference type="SUPFAM" id="SSF52777">
    <property type="entry name" value="CoA-dependent acyltransferases"/>
    <property type="match status" value="1"/>
</dbReference>
<dbReference type="PANTHER" id="PTHR23151:SF90">
    <property type="entry name" value="DIHYDROLIPOYLLYSINE-RESIDUE ACETYLTRANSFERASE COMPONENT OF PYRUVATE DEHYDROGENASE COMPLEX, MITOCHONDRIAL-RELATED"/>
    <property type="match status" value="1"/>
</dbReference>
<dbReference type="PROSITE" id="PS50968">
    <property type="entry name" value="BIOTINYL_LIPOYL"/>
    <property type="match status" value="1"/>
</dbReference>
<keyword evidence="4" id="KW-0012">Acyltransferase</keyword>
<evidence type="ECO:0000256" key="2">
    <source>
        <dbReference type="ARBA" id="ARBA00007317"/>
    </source>
</evidence>
<feature type="region of interest" description="Disordered" evidence="5">
    <location>
        <begin position="100"/>
        <end position="135"/>
    </location>
</feature>
<dbReference type="InterPro" id="IPR011053">
    <property type="entry name" value="Single_hybrid_motif"/>
</dbReference>
<evidence type="ECO:0000256" key="3">
    <source>
        <dbReference type="ARBA" id="ARBA00022823"/>
    </source>
</evidence>
<dbReference type="EMBL" id="CP101190">
    <property type="protein sequence ID" value="UYW00164.1"/>
    <property type="molecule type" value="Genomic_DNA"/>
</dbReference>
<dbReference type="InterPro" id="IPR023213">
    <property type="entry name" value="CAT-like_dom_sf"/>
</dbReference>